<keyword evidence="2" id="KW-1185">Reference proteome</keyword>
<dbReference type="EMBL" id="JAUDFV010000138">
    <property type="protein sequence ID" value="KAL2725212.1"/>
    <property type="molecule type" value="Genomic_DNA"/>
</dbReference>
<sequence length="65" mass="7360">MEDSADRTTVQTKEALRGDRQVFQAIKGDDDTWFRGTHLNVGEIGCTHGGMRGCQGYWRGWTRSL</sequence>
<protein>
    <submittedName>
        <fullName evidence="1">Uncharacterized protein</fullName>
    </submittedName>
</protein>
<evidence type="ECO:0000313" key="1">
    <source>
        <dbReference type="EMBL" id="KAL2725212.1"/>
    </source>
</evidence>
<name>A0ABD2AY36_VESSQ</name>
<proteinExistence type="predicted"/>
<accession>A0ABD2AY36</accession>
<evidence type="ECO:0000313" key="2">
    <source>
        <dbReference type="Proteomes" id="UP001607302"/>
    </source>
</evidence>
<organism evidence="1 2">
    <name type="scientific">Vespula squamosa</name>
    <name type="common">Southern yellow jacket</name>
    <name type="synonym">Wasp</name>
    <dbReference type="NCBI Taxonomy" id="30214"/>
    <lineage>
        <taxon>Eukaryota</taxon>
        <taxon>Metazoa</taxon>
        <taxon>Ecdysozoa</taxon>
        <taxon>Arthropoda</taxon>
        <taxon>Hexapoda</taxon>
        <taxon>Insecta</taxon>
        <taxon>Pterygota</taxon>
        <taxon>Neoptera</taxon>
        <taxon>Endopterygota</taxon>
        <taxon>Hymenoptera</taxon>
        <taxon>Apocrita</taxon>
        <taxon>Aculeata</taxon>
        <taxon>Vespoidea</taxon>
        <taxon>Vespidae</taxon>
        <taxon>Vespinae</taxon>
        <taxon>Vespula</taxon>
    </lineage>
</organism>
<dbReference type="AlphaFoldDB" id="A0ABD2AY36"/>
<dbReference type="Proteomes" id="UP001607302">
    <property type="component" value="Unassembled WGS sequence"/>
</dbReference>
<reference evidence="1 2" key="1">
    <citation type="journal article" date="2024" name="Ann. Entomol. Soc. Am.">
        <title>Genomic analyses of the southern and eastern yellowjacket wasps (Hymenoptera: Vespidae) reveal evolutionary signatures of social life.</title>
        <authorList>
            <person name="Catto M.A."/>
            <person name="Caine P.B."/>
            <person name="Orr S.E."/>
            <person name="Hunt B.G."/>
            <person name="Goodisman M.A.D."/>
        </authorList>
    </citation>
    <scope>NUCLEOTIDE SEQUENCE [LARGE SCALE GENOMIC DNA]</scope>
    <source>
        <strain evidence="1">233</strain>
        <tissue evidence="1">Head and thorax</tissue>
    </source>
</reference>
<gene>
    <name evidence="1" type="ORF">V1478_007885</name>
</gene>
<comment type="caution">
    <text evidence="1">The sequence shown here is derived from an EMBL/GenBank/DDBJ whole genome shotgun (WGS) entry which is preliminary data.</text>
</comment>